<dbReference type="RefSeq" id="WP_309804198.1">
    <property type="nucleotide sequence ID" value="NZ_JAVDRD010000001.1"/>
</dbReference>
<evidence type="ECO:0000259" key="2">
    <source>
        <dbReference type="SMART" id="SM00867"/>
    </source>
</evidence>
<dbReference type="EMBL" id="JAVDRD010000001">
    <property type="protein sequence ID" value="MDR6509464.1"/>
    <property type="molecule type" value="Genomic_DNA"/>
</dbReference>
<evidence type="ECO:0000313" key="3">
    <source>
        <dbReference type="EMBL" id="MDR6509464.1"/>
    </source>
</evidence>
<protein>
    <submittedName>
        <fullName evidence="3">Polyisoprenoid-binding protein YceI</fullName>
    </submittedName>
</protein>
<feature type="domain" description="Lipid/polyisoprenoid-binding YceI-like" evidence="2">
    <location>
        <begin position="40"/>
        <end position="204"/>
    </location>
</feature>
<evidence type="ECO:0000256" key="1">
    <source>
        <dbReference type="SAM" id="SignalP"/>
    </source>
</evidence>
<sequence>MTRTKTFVALALALAVPALAAPALVAAQATAAPSAVPAGTYQVETHHTLAEFTVSHFGFNDFFGVIPGATGTMTLNPANLGATTLDVALPVSAISTTNATLDGELKSADWFDAAKYPTIRFVSHKVVPTGDRTARIEGDLTMHGVTKPVTLDATFGGAGSNPMSKAFTVGFGATGTLKRSDFGVSKYVPFVSDEVRLKITVAFEKKA</sequence>
<name>A0ABU1MGZ8_9SPHN</name>
<gene>
    <name evidence="3" type="ORF">J2792_000304</name>
</gene>
<reference evidence="3 4" key="1">
    <citation type="submission" date="2023-07" db="EMBL/GenBank/DDBJ databases">
        <title>Sorghum-associated microbial communities from plants grown in Nebraska, USA.</title>
        <authorList>
            <person name="Schachtman D."/>
        </authorList>
    </citation>
    <scope>NUCLEOTIDE SEQUENCE [LARGE SCALE GENOMIC DNA]</scope>
    <source>
        <strain evidence="3 4">DS1027</strain>
    </source>
</reference>
<accession>A0ABU1MGZ8</accession>
<feature type="signal peptide" evidence="1">
    <location>
        <begin position="1"/>
        <end position="20"/>
    </location>
</feature>
<dbReference type="SUPFAM" id="SSF101874">
    <property type="entry name" value="YceI-like"/>
    <property type="match status" value="1"/>
</dbReference>
<feature type="chain" id="PRO_5046078372" evidence="1">
    <location>
        <begin position="21"/>
        <end position="207"/>
    </location>
</feature>
<dbReference type="Pfam" id="PF04264">
    <property type="entry name" value="YceI"/>
    <property type="match status" value="1"/>
</dbReference>
<dbReference type="InterPro" id="IPR007372">
    <property type="entry name" value="Lipid/polyisoprenoid-bd_YceI"/>
</dbReference>
<dbReference type="Gene3D" id="2.40.128.110">
    <property type="entry name" value="Lipid/polyisoprenoid-binding, YceI-like"/>
    <property type="match status" value="1"/>
</dbReference>
<dbReference type="Proteomes" id="UP001184150">
    <property type="component" value="Unassembled WGS sequence"/>
</dbReference>
<dbReference type="PANTHER" id="PTHR34406:SF1">
    <property type="entry name" value="PROTEIN YCEI"/>
    <property type="match status" value="1"/>
</dbReference>
<keyword evidence="4" id="KW-1185">Reference proteome</keyword>
<keyword evidence="1" id="KW-0732">Signal</keyword>
<comment type="caution">
    <text evidence="3">The sequence shown here is derived from an EMBL/GenBank/DDBJ whole genome shotgun (WGS) entry which is preliminary data.</text>
</comment>
<evidence type="ECO:0000313" key="4">
    <source>
        <dbReference type="Proteomes" id="UP001184150"/>
    </source>
</evidence>
<organism evidence="3 4">
    <name type="scientific">Novosphingobium capsulatum</name>
    <dbReference type="NCBI Taxonomy" id="13688"/>
    <lineage>
        <taxon>Bacteria</taxon>
        <taxon>Pseudomonadati</taxon>
        <taxon>Pseudomonadota</taxon>
        <taxon>Alphaproteobacteria</taxon>
        <taxon>Sphingomonadales</taxon>
        <taxon>Sphingomonadaceae</taxon>
        <taxon>Novosphingobium</taxon>
    </lineage>
</organism>
<dbReference type="InterPro" id="IPR036761">
    <property type="entry name" value="TTHA0802/YceI-like_sf"/>
</dbReference>
<proteinExistence type="predicted"/>
<dbReference type="PANTHER" id="PTHR34406">
    <property type="entry name" value="PROTEIN YCEI"/>
    <property type="match status" value="1"/>
</dbReference>
<dbReference type="SMART" id="SM00867">
    <property type="entry name" value="YceI"/>
    <property type="match status" value="1"/>
</dbReference>